<organism evidence="2 3">
    <name type="scientific">Mucuna pruriens</name>
    <name type="common">Velvet bean</name>
    <name type="synonym">Dolichos pruriens</name>
    <dbReference type="NCBI Taxonomy" id="157652"/>
    <lineage>
        <taxon>Eukaryota</taxon>
        <taxon>Viridiplantae</taxon>
        <taxon>Streptophyta</taxon>
        <taxon>Embryophyta</taxon>
        <taxon>Tracheophyta</taxon>
        <taxon>Spermatophyta</taxon>
        <taxon>Magnoliopsida</taxon>
        <taxon>eudicotyledons</taxon>
        <taxon>Gunneridae</taxon>
        <taxon>Pentapetalae</taxon>
        <taxon>rosids</taxon>
        <taxon>fabids</taxon>
        <taxon>Fabales</taxon>
        <taxon>Fabaceae</taxon>
        <taxon>Papilionoideae</taxon>
        <taxon>50 kb inversion clade</taxon>
        <taxon>NPAAA clade</taxon>
        <taxon>indigoferoid/millettioid clade</taxon>
        <taxon>Phaseoleae</taxon>
        <taxon>Mucuna</taxon>
    </lineage>
</organism>
<comment type="caution">
    <text evidence="2">The sequence shown here is derived from an EMBL/GenBank/DDBJ whole genome shotgun (WGS) entry which is preliminary data.</text>
</comment>
<dbReference type="Gene3D" id="3.30.70.270">
    <property type="match status" value="1"/>
</dbReference>
<protein>
    <submittedName>
        <fullName evidence="2">Retrovirus-related Pol polyprotein from transposon 17.6</fullName>
    </submittedName>
</protein>
<feature type="domain" description="Reverse transcriptase" evidence="1">
    <location>
        <begin position="12"/>
        <end position="64"/>
    </location>
</feature>
<dbReference type="InterPro" id="IPR053134">
    <property type="entry name" value="RNA-dir_DNA_polymerase"/>
</dbReference>
<keyword evidence="3" id="KW-1185">Reference proteome</keyword>
<reference evidence="2" key="1">
    <citation type="submission" date="2018-05" db="EMBL/GenBank/DDBJ databases">
        <title>Draft genome of Mucuna pruriens seed.</title>
        <authorList>
            <person name="Nnadi N.E."/>
            <person name="Vos R."/>
            <person name="Hasami M.H."/>
            <person name="Devisetty U.K."/>
            <person name="Aguiy J.C."/>
        </authorList>
    </citation>
    <scope>NUCLEOTIDE SEQUENCE [LARGE SCALE GENOMIC DNA]</scope>
    <source>
        <strain evidence="2">JCA_2017</strain>
    </source>
</reference>
<dbReference type="InterPro" id="IPR043128">
    <property type="entry name" value="Rev_trsase/Diguanyl_cyclase"/>
</dbReference>
<dbReference type="InterPro" id="IPR043502">
    <property type="entry name" value="DNA/RNA_pol_sf"/>
</dbReference>
<dbReference type="Proteomes" id="UP000257109">
    <property type="component" value="Unassembled WGS sequence"/>
</dbReference>
<dbReference type="Pfam" id="PF00078">
    <property type="entry name" value="RVT_1"/>
    <property type="match status" value="1"/>
</dbReference>
<name>A0A371E507_MUCPR</name>
<gene>
    <name evidence="2" type="primary">pol</name>
    <name evidence="2" type="ORF">CR513_60730</name>
</gene>
<dbReference type="SUPFAM" id="SSF56672">
    <property type="entry name" value="DNA/RNA polymerases"/>
    <property type="match status" value="1"/>
</dbReference>
<accession>A0A371E507</accession>
<dbReference type="PANTHER" id="PTHR24559">
    <property type="entry name" value="TRANSPOSON TY3-I GAG-POL POLYPROTEIN"/>
    <property type="match status" value="1"/>
</dbReference>
<evidence type="ECO:0000259" key="1">
    <source>
        <dbReference type="Pfam" id="PF00078"/>
    </source>
</evidence>
<dbReference type="OrthoDB" id="101614at2759"/>
<evidence type="ECO:0000313" key="3">
    <source>
        <dbReference type="Proteomes" id="UP000257109"/>
    </source>
</evidence>
<feature type="non-terminal residue" evidence="2">
    <location>
        <position position="120"/>
    </location>
</feature>
<proteinExistence type="predicted"/>
<dbReference type="InterPro" id="IPR000477">
    <property type="entry name" value="RT_dom"/>
</dbReference>
<sequence length="120" mass="13750">MADGQDFKDVMRIDMEAYVDDTVVKSTMAEEHCNALQRVFEILRKHQLKLNPKKCSFGVQAEKIQGFMLTKRGIEANPEKCQGISDMRSPQNVKEIEESKEAFQKMKAMLAAHLFLRGRS</sequence>
<dbReference type="PANTHER" id="PTHR24559:SF444">
    <property type="entry name" value="REVERSE TRANSCRIPTASE DOMAIN-CONTAINING PROTEIN"/>
    <property type="match status" value="1"/>
</dbReference>
<dbReference type="EMBL" id="QJKJ01016368">
    <property type="protein sequence ID" value="RDX61073.1"/>
    <property type="molecule type" value="Genomic_DNA"/>
</dbReference>
<evidence type="ECO:0000313" key="2">
    <source>
        <dbReference type="EMBL" id="RDX61073.1"/>
    </source>
</evidence>
<dbReference type="AlphaFoldDB" id="A0A371E507"/>